<dbReference type="SMART" id="SM00864">
    <property type="entry name" value="Tubulin"/>
    <property type="match status" value="1"/>
</dbReference>
<feature type="binding site" evidence="4">
    <location>
        <position position="146"/>
    </location>
    <ligand>
        <name>GTP</name>
        <dbReference type="ChEBI" id="CHEBI:37565"/>
    </ligand>
</feature>
<dbReference type="Pfam" id="PF00091">
    <property type="entry name" value="Tubulin"/>
    <property type="match status" value="1"/>
</dbReference>
<dbReference type="NCBIfam" id="TIGR00065">
    <property type="entry name" value="ftsZ"/>
    <property type="match status" value="1"/>
</dbReference>
<keyword evidence="4 6" id="KW-0132">Cell division</keyword>
<dbReference type="RefSeq" id="WP_305171235.1">
    <property type="nucleotide sequence ID" value="NZ_JAUUDS010000001.1"/>
</dbReference>
<name>A0ABT9EF90_9SPHN</name>
<keyword evidence="4 6" id="KW-0131">Cell cycle</keyword>
<evidence type="ECO:0000256" key="1">
    <source>
        <dbReference type="ARBA" id="ARBA00009690"/>
    </source>
</evidence>
<dbReference type="InterPro" id="IPR000158">
    <property type="entry name" value="Cell_div_FtsZ"/>
</dbReference>
<keyword evidence="3 4" id="KW-0342">GTP-binding</keyword>
<feature type="binding site" evidence="4">
    <location>
        <position position="190"/>
    </location>
    <ligand>
        <name>GTP</name>
        <dbReference type="ChEBI" id="CHEBI:37565"/>
    </ligand>
</feature>
<comment type="similarity">
    <text evidence="1 4 6">Belongs to the FtsZ family.</text>
</comment>
<evidence type="ECO:0000256" key="6">
    <source>
        <dbReference type="RuleBase" id="RU000631"/>
    </source>
</evidence>
<evidence type="ECO:0000256" key="5">
    <source>
        <dbReference type="NCBIfam" id="TIGR00065"/>
    </source>
</evidence>
<feature type="region of interest" description="Disordered" evidence="7">
    <location>
        <begin position="327"/>
        <end position="380"/>
    </location>
</feature>
<feature type="domain" description="Tubulin/FtsZ 2-layer sandwich" evidence="9">
    <location>
        <begin position="210"/>
        <end position="328"/>
    </location>
</feature>
<protein>
    <recommendedName>
        <fullName evidence="4 5">Cell division protein FtsZ</fullName>
    </recommendedName>
</protein>
<dbReference type="SUPFAM" id="SSF52490">
    <property type="entry name" value="Tubulin nucleotide-binding domain-like"/>
    <property type="match status" value="1"/>
</dbReference>
<sequence length="477" mass="49440">MSIEFLAPEVDELTPRIAVIGVGGAGGNAIANMMRADVQGVDFLVANTDAQALKQSTAPNRIQLGTKITQGLGAGARPEIGRAAAEETIDSLAKQLEGCHMVFIAAGMGGGTGTGAAPVIAKAARDMGILTVGVVTKPFAFEGNRRSKAADGGIEELQKFVDTLIVIPNQNLFLIANANTTFKEAFSMADEVLQQGVRGITDLMVMPGLINLDFADVRSVMQEMGKAMMGTGEASGDNRALEAAQKAIANPLLDGVSMQGAKGVIISITGGDDMRLLEVDEAANHIRELVDPDANIIWGSAFNPELEGKIRVSVVATGIEAVERTMAPAAPAPASQPFSFSGARRSDETPSFRPSTDQAPAAPAPQAAAPAPEPVAETAPSNDELVLGADTMVPAADAGYQPAAAAGTAPVEEPTRRWVAPGSEAAPADPAPAPRVKLGGTLFERMSNAARGAQREEEKPGAEPLDIPRFLHRQSNS</sequence>
<evidence type="ECO:0000256" key="2">
    <source>
        <dbReference type="ARBA" id="ARBA00022741"/>
    </source>
</evidence>
<dbReference type="InterPro" id="IPR036525">
    <property type="entry name" value="Tubulin/FtsZ_GTPase_sf"/>
</dbReference>
<feature type="binding site" evidence="4">
    <location>
        <begin position="24"/>
        <end position="28"/>
    </location>
    <ligand>
        <name>GTP</name>
        <dbReference type="ChEBI" id="CHEBI:37565"/>
    </ligand>
</feature>
<evidence type="ECO:0000313" key="10">
    <source>
        <dbReference type="EMBL" id="MDP1025638.1"/>
    </source>
</evidence>
<dbReference type="InterPro" id="IPR018316">
    <property type="entry name" value="Tubulin/FtsZ_2-layer-sand-dom"/>
</dbReference>
<evidence type="ECO:0000256" key="3">
    <source>
        <dbReference type="ARBA" id="ARBA00023134"/>
    </source>
</evidence>
<dbReference type="InterPro" id="IPR024757">
    <property type="entry name" value="FtsZ_C"/>
</dbReference>
<dbReference type="HAMAP" id="MF_00909">
    <property type="entry name" value="FtsZ"/>
    <property type="match status" value="1"/>
</dbReference>
<feature type="domain" description="Tubulin/FtsZ GTPase" evidence="8">
    <location>
        <begin position="16"/>
        <end position="208"/>
    </location>
</feature>
<evidence type="ECO:0000256" key="4">
    <source>
        <dbReference type="HAMAP-Rule" id="MF_00909"/>
    </source>
</evidence>
<comment type="function">
    <text evidence="4 6">Essential cell division protein that forms a contractile ring structure (Z ring) at the future cell division site. The regulation of the ring assembly controls the timing and the location of cell division. One of the functions of the FtsZ ring is to recruit other cell division proteins to the septum to produce a new cell wall between the dividing cells. Binds GTP and shows GTPase activity.</text>
</comment>
<keyword evidence="4" id="KW-0963">Cytoplasm</keyword>
<dbReference type="InterPro" id="IPR008280">
    <property type="entry name" value="Tub_FtsZ_C"/>
</dbReference>
<dbReference type="PROSITE" id="PS01134">
    <property type="entry name" value="FTSZ_1"/>
    <property type="match status" value="1"/>
</dbReference>
<gene>
    <name evidence="4 10" type="primary">ftsZ</name>
    <name evidence="10" type="ORF">Q5H91_00285</name>
</gene>
<dbReference type="InterPro" id="IPR045061">
    <property type="entry name" value="FtsZ/CetZ"/>
</dbReference>
<feature type="binding site" evidence="4">
    <location>
        <begin position="111"/>
        <end position="113"/>
    </location>
    <ligand>
        <name>GTP</name>
        <dbReference type="ChEBI" id="CHEBI:37565"/>
    </ligand>
</feature>
<dbReference type="Proteomes" id="UP001230685">
    <property type="component" value="Unassembled WGS sequence"/>
</dbReference>
<feature type="region of interest" description="Disordered" evidence="7">
    <location>
        <begin position="446"/>
        <end position="477"/>
    </location>
</feature>
<dbReference type="SMART" id="SM00865">
    <property type="entry name" value="Tubulin_C"/>
    <property type="match status" value="1"/>
</dbReference>
<dbReference type="InterPro" id="IPR020805">
    <property type="entry name" value="Cell_div_FtsZ_CS"/>
</dbReference>
<dbReference type="SUPFAM" id="SSF55307">
    <property type="entry name" value="Tubulin C-terminal domain-like"/>
    <property type="match status" value="1"/>
</dbReference>
<dbReference type="Gene3D" id="3.40.50.1440">
    <property type="entry name" value="Tubulin/FtsZ, GTPase domain"/>
    <property type="match status" value="1"/>
</dbReference>
<organism evidence="10 11">
    <name type="scientific">Sphingomonas aurea</name>
    <dbReference type="NCBI Taxonomy" id="3063994"/>
    <lineage>
        <taxon>Bacteria</taxon>
        <taxon>Pseudomonadati</taxon>
        <taxon>Pseudomonadota</taxon>
        <taxon>Alphaproteobacteria</taxon>
        <taxon>Sphingomonadales</taxon>
        <taxon>Sphingomonadaceae</taxon>
        <taxon>Sphingomonas</taxon>
    </lineage>
</organism>
<keyword evidence="11" id="KW-1185">Reference proteome</keyword>
<dbReference type="Gene3D" id="3.30.1330.20">
    <property type="entry name" value="Tubulin/FtsZ, C-terminal domain"/>
    <property type="match status" value="1"/>
</dbReference>
<dbReference type="Pfam" id="PF12327">
    <property type="entry name" value="FtsZ_C"/>
    <property type="match status" value="1"/>
</dbReference>
<comment type="caution">
    <text evidence="10">The sequence shown here is derived from an EMBL/GenBank/DDBJ whole genome shotgun (WGS) entry which is preliminary data.</text>
</comment>
<comment type="subunit">
    <text evidence="4">Homodimer. Polymerizes to form a dynamic ring structure in a strictly GTP-dependent manner. Interacts directly with several other division proteins.</text>
</comment>
<keyword evidence="4 6" id="KW-0717">Septation</keyword>
<feature type="binding site" evidence="4">
    <location>
        <position position="142"/>
    </location>
    <ligand>
        <name>GTP</name>
        <dbReference type="ChEBI" id="CHEBI:37565"/>
    </ligand>
</feature>
<comment type="subcellular location">
    <subcellularLocation>
        <location evidence="4">Cytoplasm</location>
    </subcellularLocation>
    <text evidence="4">Assembles at midcell at the inner surface of the cytoplasmic membrane.</text>
</comment>
<dbReference type="InterPro" id="IPR003008">
    <property type="entry name" value="Tubulin_FtsZ_GTPase"/>
</dbReference>
<keyword evidence="2 4" id="KW-0547">Nucleotide-binding</keyword>
<evidence type="ECO:0000259" key="9">
    <source>
        <dbReference type="SMART" id="SM00865"/>
    </source>
</evidence>
<dbReference type="PROSITE" id="PS01135">
    <property type="entry name" value="FTSZ_2"/>
    <property type="match status" value="1"/>
</dbReference>
<dbReference type="CDD" id="cd02201">
    <property type="entry name" value="FtsZ_type1"/>
    <property type="match status" value="1"/>
</dbReference>
<dbReference type="PRINTS" id="PR00423">
    <property type="entry name" value="CELLDVISFTSZ"/>
</dbReference>
<dbReference type="GO" id="GO:0051301">
    <property type="term" value="P:cell division"/>
    <property type="evidence" value="ECO:0007669"/>
    <property type="project" value="UniProtKB-KW"/>
</dbReference>
<evidence type="ECO:0000313" key="11">
    <source>
        <dbReference type="Proteomes" id="UP001230685"/>
    </source>
</evidence>
<accession>A0ABT9EF90</accession>
<dbReference type="EMBL" id="JAUUDS010000001">
    <property type="protein sequence ID" value="MDP1025638.1"/>
    <property type="molecule type" value="Genomic_DNA"/>
</dbReference>
<dbReference type="PANTHER" id="PTHR30314:SF3">
    <property type="entry name" value="MITOCHONDRIAL DIVISION PROTEIN FSZA"/>
    <property type="match status" value="1"/>
</dbReference>
<feature type="compositionally biased region" description="Low complexity" evidence="7">
    <location>
        <begin position="358"/>
        <end position="380"/>
    </location>
</feature>
<proteinExistence type="inferred from homology"/>
<dbReference type="InterPro" id="IPR037103">
    <property type="entry name" value="Tubulin/FtsZ-like_C"/>
</dbReference>
<evidence type="ECO:0000259" key="8">
    <source>
        <dbReference type="SMART" id="SM00864"/>
    </source>
</evidence>
<evidence type="ECO:0000256" key="7">
    <source>
        <dbReference type="SAM" id="MobiDB-lite"/>
    </source>
</evidence>
<dbReference type="PANTHER" id="PTHR30314">
    <property type="entry name" value="CELL DIVISION PROTEIN FTSZ-RELATED"/>
    <property type="match status" value="1"/>
</dbReference>
<reference evidence="10 11" key="1">
    <citation type="submission" date="2023-07" db="EMBL/GenBank/DDBJ databases">
        <authorList>
            <person name="Kim M.K."/>
        </authorList>
    </citation>
    <scope>NUCLEOTIDE SEQUENCE [LARGE SCALE GENOMIC DNA]</scope>
    <source>
        <strain evidence="10 11">KR1UV-12</strain>
    </source>
</reference>